<sequence>MKNEALAPLVQTIPYFRFLGVELEVREGRRVAVMKFAPHLIGNPTIPALHGGTLGALLESVALLECFATTESTTLPKTVTLTVDYLRSGKAQDVFATAKVVKAGRRITTLHCTAWQDDERTPIAMATVVLKVS</sequence>
<dbReference type="InterPro" id="IPR049449">
    <property type="entry name" value="TesB_ACOT8-like_N"/>
</dbReference>
<evidence type="ECO:0000313" key="3">
    <source>
        <dbReference type="Proteomes" id="UP000249061"/>
    </source>
</evidence>
<gene>
    <name evidence="2" type="ORF">DI536_35875</name>
</gene>
<dbReference type="PANTHER" id="PTHR43240:SF3">
    <property type="entry name" value="THIOESTERASE DOMAIN-CONTAINING PROTEIN"/>
    <property type="match status" value="1"/>
</dbReference>
<dbReference type="EMBL" id="QFQP01000084">
    <property type="protein sequence ID" value="PZR03537.1"/>
    <property type="molecule type" value="Genomic_DNA"/>
</dbReference>
<dbReference type="Pfam" id="PF13622">
    <property type="entry name" value="4HBT_3"/>
    <property type="match status" value="1"/>
</dbReference>
<organism evidence="2 3">
    <name type="scientific">Archangium gephyra</name>
    <dbReference type="NCBI Taxonomy" id="48"/>
    <lineage>
        <taxon>Bacteria</taxon>
        <taxon>Pseudomonadati</taxon>
        <taxon>Myxococcota</taxon>
        <taxon>Myxococcia</taxon>
        <taxon>Myxococcales</taxon>
        <taxon>Cystobacterineae</taxon>
        <taxon>Archangiaceae</taxon>
        <taxon>Archangium</taxon>
    </lineage>
</organism>
<protein>
    <submittedName>
        <fullName evidence="2">Thioesterase</fullName>
    </submittedName>
</protein>
<dbReference type="GO" id="GO:0016790">
    <property type="term" value="F:thiolester hydrolase activity"/>
    <property type="evidence" value="ECO:0007669"/>
    <property type="project" value="UniProtKB-ARBA"/>
</dbReference>
<dbReference type="AlphaFoldDB" id="A0A2W5SP68"/>
<accession>A0A2W5SP68</accession>
<dbReference type="InterPro" id="IPR003736">
    <property type="entry name" value="PAAI_dom"/>
</dbReference>
<dbReference type="NCBIfam" id="TIGR00369">
    <property type="entry name" value="unchar_dom_1"/>
    <property type="match status" value="1"/>
</dbReference>
<dbReference type="Proteomes" id="UP000249061">
    <property type="component" value="Unassembled WGS sequence"/>
</dbReference>
<evidence type="ECO:0000313" key="2">
    <source>
        <dbReference type="EMBL" id="PZR03537.1"/>
    </source>
</evidence>
<dbReference type="InterPro" id="IPR029069">
    <property type="entry name" value="HotDog_dom_sf"/>
</dbReference>
<dbReference type="PANTHER" id="PTHR43240">
    <property type="entry name" value="1,4-DIHYDROXY-2-NAPHTHOYL-COA THIOESTERASE 1"/>
    <property type="match status" value="1"/>
</dbReference>
<feature type="domain" description="Acyl-CoA thioesterase-like N-terminal HotDog" evidence="1">
    <location>
        <begin position="48"/>
        <end position="129"/>
    </location>
</feature>
<name>A0A2W5SP68_9BACT</name>
<dbReference type="Gene3D" id="3.10.129.10">
    <property type="entry name" value="Hotdog Thioesterase"/>
    <property type="match status" value="1"/>
</dbReference>
<dbReference type="CDD" id="cd03443">
    <property type="entry name" value="PaaI_thioesterase"/>
    <property type="match status" value="1"/>
</dbReference>
<evidence type="ECO:0000259" key="1">
    <source>
        <dbReference type="Pfam" id="PF13622"/>
    </source>
</evidence>
<dbReference type="SUPFAM" id="SSF54637">
    <property type="entry name" value="Thioesterase/thiol ester dehydrase-isomerase"/>
    <property type="match status" value="1"/>
</dbReference>
<proteinExistence type="predicted"/>
<reference evidence="2 3" key="1">
    <citation type="submission" date="2017-08" db="EMBL/GenBank/DDBJ databases">
        <title>Infants hospitalized years apart are colonized by the same room-sourced microbial strains.</title>
        <authorList>
            <person name="Brooks B."/>
            <person name="Olm M.R."/>
            <person name="Firek B.A."/>
            <person name="Baker R."/>
            <person name="Thomas B.C."/>
            <person name="Morowitz M.J."/>
            <person name="Banfield J.F."/>
        </authorList>
    </citation>
    <scope>NUCLEOTIDE SEQUENCE [LARGE SCALE GENOMIC DNA]</scope>
    <source>
        <strain evidence="2">S2_003_000_R2_14</strain>
    </source>
</reference>
<comment type="caution">
    <text evidence="2">The sequence shown here is derived from an EMBL/GenBank/DDBJ whole genome shotgun (WGS) entry which is preliminary data.</text>
</comment>